<evidence type="ECO:0000313" key="2">
    <source>
        <dbReference type="Proteomes" id="UP000594454"/>
    </source>
</evidence>
<accession>A0A7R8U9L8</accession>
<dbReference type="InParanoid" id="A0A7R8U9L8"/>
<dbReference type="EMBL" id="LR899009">
    <property type="protein sequence ID" value="CAD7076717.1"/>
    <property type="molecule type" value="Genomic_DNA"/>
</dbReference>
<evidence type="ECO:0000313" key="1">
    <source>
        <dbReference type="EMBL" id="CAD7076717.1"/>
    </source>
</evidence>
<gene>
    <name evidence="1" type="ORF">HERILL_LOCUS117</name>
</gene>
<keyword evidence="2" id="KW-1185">Reference proteome</keyword>
<proteinExistence type="predicted"/>
<name>A0A7R8U9L8_HERIL</name>
<dbReference type="Proteomes" id="UP000594454">
    <property type="component" value="Chromosome 1"/>
</dbReference>
<reference evidence="1 2" key="1">
    <citation type="submission" date="2020-11" db="EMBL/GenBank/DDBJ databases">
        <authorList>
            <person name="Wallbank WR R."/>
            <person name="Pardo Diaz C."/>
            <person name="Kozak K."/>
            <person name="Martin S."/>
            <person name="Jiggins C."/>
            <person name="Moest M."/>
            <person name="Warren A I."/>
            <person name="Generalovic N T."/>
            <person name="Byers J.R.P. K."/>
            <person name="Montejo-Kovacevich G."/>
            <person name="Yen C E."/>
        </authorList>
    </citation>
    <scope>NUCLEOTIDE SEQUENCE [LARGE SCALE GENOMIC DNA]</scope>
</reference>
<organism evidence="1 2">
    <name type="scientific">Hermetia illucens</name>
    <name type="common">Black soldier fly</name>
    <dbReference type="NCBI Taxonomy" id="343691"/>
    <lineage>
        <taxon>Eukaryota</taxon>
        <taxon>Metazoa</taxon>
        <taxon>Ecdysozoa</taxon>
        <taxon>Arthropoda</taxon>
        <taxon>Hexapoda</taxon>
        <taxon>Insecta</taxon>
        <taxon>Pterygota</taxon>
        <taxon>Neoptera</taxon>
        <taxon>Endopterygota</taxon>
        <taxon>Diptera</taxon>
        <taxon>Brachycera</taxon>
        <taxon>Stratiomyomorpha</taxon>
        <taxon>Stratiomyidae</taxon>
        <taxon>Hermetiinae</taxon>
        <taxon>Hermetia</taxon>
    </lineage>
</organism>
<protein>
    <submittedName>
        <fullName evidence="1">Uncharacterized protein</fullName>
    </submittedName>
</protein>
<dbReference type="AlphaFoldDB" id="A0A7R8U9L8"/>
<sequence>MNSPKHSEIPENTYEIQLTPCKSLSRKSRTSINLFDFAVEVVPRKKTQKTEYENQLHKETVDWNHLLKDKINDIKRLEANKVVIDKSILSPEQVSYLDCAKNTEELVKCSETFLLKAKRYLERYQHIIELQENLAELAEQQLNAATFDLIYSCKYKKANCSGPT</sequence>